<reference evidence="1" key="1">
    <citation type="submission" date="2018-05" db="EMBL/GenBank/DDBJ databases">
        <authorList>
            <person name="Lanie J.A."/>
            <person name="Ng W.-L."/>
            <person name="Kazmierczak K.M."/>
            <person name="Andrzejewski T.M."/>
            <person name="Davidsen T.M."/>
            <person name="Wayne K.J."/>
            <person name="Tettelin H."/>
            <person name="Glass J.I."/>
            <person name="Rusch D."/>
            <person name="Podicherti R."/>
            <person name="Tsui H.-C.T."/>
            <person name="Winkler M.E."/>
        </authorList>
    </citation>
    <scope>NUCLEOTIDE SEQUENCE</scope>
</reference>
<feature type="non-terminal residue" evidence="1">
    <location>
        <position position="66"/>
    </location>
</feature>
<dbReference type="EMBL" id="UINC01017726">
    <property type="protein sequence ID" value="SVA73823.1"/>
    <property type="molecule type" value="Genomic_DNA"/>
</dbReference>
<organism evidence="1">
    <name type="scientific">marine metagenome</name>
    <dbReference type="NCBI Taxonomy" id="408172"/>
    <lineage>
        <taxon>unclassified sequences</taxon>
        <taxon>metagenomes</taxon>
        <taxon>ecological metagenomes</taxon>
    </lineage>
</organism>
<evidence type="ECO:0000313" key="1">
    <source>
        <dbReference type="EMBL" id="SVA73823.1"/>
    </source>
</evidence>
<protein>
    <submittedName>
        <fullName evidence="1">Uncharacterized protein</fullName>
    </submittedName>
</protein>
<accession>A0A381YBB5</accession>
<gene>
    <name evidence="1" type="ORF">METZ01_LOCUS126677</name>
</gene>
<name>A0A381YBB5_9ZZZZ</name>
<sequence length="66" mass="7041">MILLRRTFNPLVLLMVLVGFAFSDVTVSLDDVEVDGYTADIIVPVSLSNPSDGVGGFQFDVIALPA</sequence>
<dbReference type="AlphaFoldDB" id="A0A381YBB5"/>
<proteinExistence type="predicted"/>